<keyword evidence="2" id="KW-0677">Repeat</keyword>
<evidence type="ECO:0000256" key="3">
    <source>
        <dbReference type="RuleBase" id="RU000507"/>
    </source>
</evidence>
<dbReference type="Gene3D" id="3.40.250.10">
    <property type="entry name" value="Rhodanese-like domain"/>
    <property type="match status" value="2"/>
</dbReference>
<accession>A0AAD9L0H0</accession>
<gene>
    <name evidence="5" type="ORF">NP493_426g02020</name>
</gene>
<dbReference type="Pfam" id="PF00581">
    <property type="entry name" value="Rhodanese"/>
    <property type="match status" value="2"/>
</dbReference>
<feature type="domain" description="Rhodanese" evidence="4">
    <location>
        <begin position="43"/>
        <end position="138"/>
    </location>
</feature>
<evidence type="ECO:0000313" key="6">
    <source>
        <dbReference type="Proteomes" id="UP001209878"/>
    </source>
</evidence>
<proteinExistence type="predicted"/>
<dbReference type="SMART" id="SM00450">
    <property type="entry name" value="RHOD"/>
    <property type="match status" value="2"/>
</dbReference>
<dbReference type="PANTHER" id="PTHR11364:SF27">
    <property type="entry name" value="SULFURTRANSFERASE"/>
    <property type="match status" value="1"/>
</dbReference>
<dbReference type="PANTHER" id="PTHR11364">
    <property type="entry name" value="THIOSULFATE SULFERTANSFERASE"/>
    <property type="match status" value="1"/>
</dbReference>
<sequence length="289" mass="32304">MSSPVPQSVQPLVTVSWLKKTLDETPTSVRVLDTSWHFPTYKRNARKEFAEKHIPKAQFFDAYSFIEETPTAQEFGDVVGKLGIGNDTYVIIYDNNSNLGLYSAPRVWWLFRYFSHENLSILDGGLPKWLEAGYETSTVVDKVKPETFVAMRNPTLVRTIKDVEANFVKKQFTLVDGRSAGRFLGTAPEPFPNVKSGHIVDAVNIPFVSLLDPVNKTMLVADNVRKIFKDAGIDIGKPIVAMCGTGLSACFLILACYTCGKQTVPLYDGSWVEYFANGKPEYKVISNKE</sequence>
<organism evidence="5 6">
    <name type="scientific">Ridgeia piscesae</name>
    <name type="common">Tubeworm</name>
    <dbReference type="NCBI Taxonomy" id="27915"/>
    <lineage>
        <taxon>Eukaryota</taxon>
        <taxon>Metazoa</taxon>
        <taxon>Spiralia</taxon>
        <taxon>Lophotrochozoa</taxon>
        <taxon>Annelida</taxon>
        <taxon>Polychaeta</taxon>
        <taxon>Sedentaria</taxon>
        <taxon>Canalipalpata</taxon>
        <taxon>Sabellida</taxon>
        <taxon>Siboglinidae</taxon>
        <taxon>Ridgeia</taxon>
    </lineage>
</organism>
<dbReference type="AlphaFoldDB" id="A0AAD9L0H0"/>
<keyword evidence="6" id="KW-1185">Reference proteome</keyword>
<dbReference type="PROSITE" id="PS00683">
    <property type="entry name" value="RHODANESE_2"/>
    <property type="match status" value="1"/>
</dbReference>
<dbReference type="InterPro" id="IPR036873">
    <property type="entry name" value="Rhodanese-like_dom_sf"/>
</dbReference>
<reference evidence="5" key="1">
    <citation type="journal article" date="2023" name="Mol. Biol. Evol.">
        <title>Third-Generation Sequencing Reveals the Adaptive Role of the Epigenome in Three Deep-Sea Polychaetes.</title>
        <authorList>
            <person name="Perez M."/>
            <person name="Aroh O."/>
            <person name="Sun Y."/>
            <person name="Lan Y."/>
            <person name="Juniper S.K."/>
            <person name="Young C.R."/>
            <person name="Angers B."/>
            <person name="Qian P.Y."/>
        </authorList>
    </citation>
    <scope>NUCLEOTIDE SEQUENCE</scope>
    <source>
        <strain evidence="5">R07B-5</strain>
    </source>
</reference>
<dbReference type="EMBL" id="JAODUO010000426">
    <property type="protein sequence ID" value="KAK2180781.1"/>
    <property type="molecule type" value="Genomic_DNA"/>
</dbReference>
<evidence type="ECO:0000256" key="1">
    <source>
        <dbReference type="ARBA" id="ARBA00022679"/>
    </source>
</evidence>
<dbReference type="InterPro" id="IPR001763">
    <property type="entry name" value="Rhodanese-like_dom"/>
</dbReference>
<dbReference type="FunFam" id="3.40.250.10:FF:000001">
    <property type="entry name" value="Sulfurtransferase"/>
    <property type="match status" value="1"/>
</dbReference>
<dbReference type="CDD" id="cd01449">
    <property type="entry name" value="TST_Repeat_2"/>
    <property type="match status" value="1"/>
</dbReference>
<dbReference type="CDD" id="cd01448">
    <property type="entry name" value="TST_Repeat_1"/>
    <property type="match status" value="1"/>
</dbReference>
<evidence type="ECO:0000313" key="5">
    <source>
        <dbReference type="EMBL" id="KAK2180781.1"/>
    </source>
</evidence>
<keyword evidence="1 3" id="KW-0808">Transferase</keyword>
<evidence type="ECO:0000256" key="2">
    <source>
        <dbReference type="ARBA" id="ARBA00022737"/>
    </source>
</evidence>
<feature type="domain" description="Rhodanese" evidence="4">
    <location>
        <begin position="168"/>
        <end position="283"/>
    </location>
</feature>
<dbReference type="InterPro" id="IPR001307">
    <property type="entry name" value="Thiosulphate_STrfase_CS"/>
</dbReference>
<comment type="caution">
    <text evidence="5">The sequence shown here is derived from an EMBL/GenBank/DDBJ whole genome shotgun (WGS) entry which is preliminary data.</text>
</comment>
<dbReference type="GO" id="GO:0004792">
    <property type="term" value="F:thiosulfate-cyanide sulfurtransferase activity"/>
    <property type="evidence" value="ECO:0007669"/>
    <property type="project" value="InterPro"/>
</dbReference>
<dbReference type="InterPro" id="IPR045078">
    <property type="entry name" value="TST/MPST-like"/>
</dbReference>
<dbReference type="Proteomes" id="UP001209878">
    <property type="component" value="Unassembled WGS sequence"/>
</dbReference>
<protein>
    <recommendedName>
        <fullName evidence="3">Sulfurtransferase</fullName>
    </recommendedName>
</protein>
<name>A0AAD9L0H0_RIDPI</name>
<dbReference type="SUPFAM" id="SSF52821">
    <property type="entry name" value="Rhodanese/Cell cycle control phosphatase"/>
    <property type="match status" value="2"/>
</dbReference>
<dbReference type="PROSITE" id="PS50206">
    <property type="entry name" value="RHODANESE_3"/>
    <property type="match status" value="2"/>
</dbReference>
<dbReference type="GO" id="GO:0005739">
    <property type="term" value="C:mitochondrion"/>
    <property type="evidence" value="ECO:0007669"/>
    <property type="project" value="TreeGrafter"/>
</dbReference>
<evidence type="ECO:0000259" key="4">
    <source>
        <dbReference type="PROSITE" id="PS50206"/>
    </source>
</evidence>